<keyword evidence="1" id="KW-0175">Coiled coil</keyword>
<accession>A0A4U1BFG2</accession>
<feature type="coiled-coil region" evidence="1">
    <location>
        <begin position="4"/>
        <end position="53"/>
    </location>
</feature>
<comment type="caution">
    <text evidence="2">The sequence shown here is derived from an EMBL/GenBank/DDBJ whole genome shotgun (WGS) entry which is preliminary data.</text>
</comment>
<protein>
    <submittedName>
        <fullName evidence="2">YibL family ribosome-associated protein</fullName>
    </submittedName>
</protein>
<name>A0A4U1BFG2_9GAMM</name>
<dbReference type="EMBL" id="SWCJ01000025">
    <property type="protein sequence ID" value="TKB49656.1"/>
    <property type="molecule type" value="Genomic_DNA"/>
</dbReference>
<gene>
    <name evidence="2" type="ORF">FCL42_20130</name>
</gene>
<dbReference type="Pfam" id="PF10928">
    <property type="entry name" value="DUF2810"/>
    <property type="match status" value="1"/>
</dbReference>
<keyword evidence="3" id="KW-1185">Reference proteome</keyword>
<evidence type="ECO:0000313" key="3">
    <source>
        <dbReference type="Proteomes" id="UP000305675"/>
    </source>
</evidence>
<reference evidence="2 3" key="1">
    <citation type="submission" date="2019-04" db="EMBL/GenBank/DDBJ databases">
        <authorList>
            <person name="Hwang J.C."/>
        </authorList>
    </citation>
    <scope>NUCLEOTIDE SEQUENCE [LARGE SCALE GENOMIC DNA]</scope>
    <source>
        <strain evidence="2 3">IMCC35002</strain>
    </source>
</reference>
<dbReference type="OrthoDB" id="6454978at2"/>
<dbReference type="AlphaFoldDB" id="A0A4U1BFG2"/>
<dbReference type="NCBIfam" id="NF008244">
    <property type="entry name" value="PRK11020.1"/>
    <property type="match status" value="1"/>
</dbReference>
<dbReference type="Proteomes" id="UP000305675">
    <property type="component" value="Unassembled WGS sequence"/>
</dbReference>
<evidence type="ECO:0000313" key="2">
    <source>
        <dbReference type="EMBL" id="TKB49656.1"/>
    </source>
</evidence>
<dbReference type="RefSeq" id="WP_136865229.1">
    <property type="nucleotide sequence ID" value="NZ_SWCJ01000025.1"/>
</dbReference>
<organism evidence="2 3">
    <name type="scientific">Ferrimonas aestuarii</name>
    <dbReference type="NCBI Taxonomy" id="2569539"/>
    <lineage>
        <taxon>Bacteria</taxon>
        <taxon>Pseudomonadati</taxon>
        <taxon>Pseudomonadota</taxon>
        <taxon>Gammaproteobacteria</taxon>
        <taxon>Alteromonadales</taxon>
        <taxon>Ferrimonadaceae</taxon>
        <taxon>Ferrimonas</taxon>
    </lineage>
</organism>
<dbReference type="Gene3D" id="3.30.1370.150">
    <property type="entry name" value="Uncharacterised protein PF10928, DUF2810"/>
    <property type="match status" value="1"/>
</dbReference>
<proteinExistence type="predicted"/>
<sequence>MNLKTELHQLNNRLEKARRKLNAAHERGDMAMIEKFMDEVQALTKKIDSTKTTVDRQLSKKGADIAKMAFKRPLTKEEQADQGALKKKVRGLVVVHPMTALGKEMGLTEMTGFAHKKF</sequence>
<evidence type="ECO:0000256" key="1">
    <source>
        <dbReference type="SAM" id="Coils"/>
    </source>
</evidence>
<dbReference type="InterPro" id="IPR021230">
    <property type="entry name" value="DUF2810"/>
</dbReference>